<dbReference type="PATRIC" id="fig|188932.3.peg.970"/>
<dbReference type="Proteomes" id="UP000071561">
    <property type="component" value="Chromosome"/>
</dbReference>
<accession>A0A127V9N3</accession>
<dbReference type="RefSeq" id="WP_068397139.1">
    <property type="nucleotide sequence ID" value="NZ_CP014504.1"/>
</dbReference>
<reference evidence="1 2" key="1">
    <citation type="submission" date="2016-03" db="EMBL/GenBank/DDBJ databases">
        <title>Complete genome sequence of Pedobacter cryoconitis PAMC 27485.</title>
        <authorList>
            <person name="Lee J."/>
            <person name="Kim O.-S."/>
        </authorList>
    </citation>
    <scope>NUCLEOTIDE SEQUENCE [LARGE SCALE GENOMIC DNA]</scope>
    <source>
        <strain evidence="1 2">PAMC 27485</strain>
    </source>
</reference>
<dbReference type="OrthoDB" id="1437799at2"/>
<sequence>MGEFELNTEAAILSNYISIIITGKLCNPEWVSYGLNLRNSHSKTSIWTRIDIYTLNEFGHRILTESKEFTVLPASEIFLACPIPGPTGQKFEYVIGASSWI</sequence>
<evidence type="ECO:0000313" key="1">
    <source>
        <dbReference type="EMBL" id="AMP97881.1"/>
    </source>
</evidence>
<dbReference type="EMBL" id="CP014504">
    <property type="protein sequence ID" value="AMP97881.1"/>
    <property type="molecule type" value="Genomic_DNA"/>
</dbReference>
<gene>
    <name evidence="1" type="ORF">AY601_0942</name>
</gene>
<dbReference type="AlphaFoldDB" id="A0A127V9N3"/>
<evidence type="ECO:0000313" key="2">
    <source>
        <dbReference type="Proteomes" id="UP000071561"/>
    </source>
</evidence>
<dbReference type="KEGG" id="pcm:AY601_0942"/>
<organism evidence="1 2">
    <name type="scientific">Pedobacter cryoconitis</name>
    <dbReference type="NCBI Taxonomy" id="188932"/>
    <lineage>
        <taxon>Bacteria</taxon>
        <taxon>Pseudomonadati</taxon>
        <taxon>Bacteroidota</taxon>
        <taxon>Sphingobacteriia</taxon>
        <taxon>Sphingobacteriales</taxon>
        <taxon>Sphingobacteriaceae</taxon>
        <taxon>Pedobacter</taxon>
    </lineage>
</organism>
<keyword evidence="2" id="KW-1185">Reference proteome</keyword>
<proteinExistence type="predicted"/>
<name>A0A127V9N3_9SPHI</name>
<protein>
    <submittedName>
        <fullName evidence="1">Uncharacterized protein</fullName>
    </submittedName>
</protein>